<keyword evidence="3" id="KW-1185">Reference proteome</keyword>
<evidence type="ECO:0000313" key="2">
    <source>
        <dbReference type="EMBL" id="MPD05119.1"/>
    </source>
</evidence>
<dbReference type="AlphaFoldDB" id="A0A5B7KIY7"/>
<comment type="caution">
    <text evidence="2">The sequence shown here is derived from an EMBL/GenBank/DDBJ whole genome shotgun (WGS) entry which is preliminary data.</text>
</comment>
<reference evidence="2 3" key="1">
    <citation type="submission" date="2019-05" db="EMBL/GenBank/DDBJ databases">
        <title>Another draft genome of Portunus trituberculatus and its Hox gene families provides insights of decapod evolution.</title>
        <authorList>
            <person name="Jeong J.-H."/>
            <person name="Song I."/>
            <person name="Kim S."/>
            <person name="Choi T."/>
            <person name="Kim D."/>
            <person name="Ryu S."/>
            <person name="Kim W."/>
        </authorList>
    </citation>
    <scope>NUCLEOTIDE SEQUENCE [LARGE SCALE GENOMIC DNA]</scope>
    <source>
        <tissue evidence="2">Muscle</tissue>
    </source>
</reference>
<name>A0A5B7KIY7_PORTR</name>
<evidence type="ECO:0000256" key="1">
    <source>
        <dbReference type="SAM" id="MobiDB-lite"/>
    </source>
</evidence>
<sequence>MNNNDNNSKVDGGEHISGGDMRTEPCHEPQCIPSPSLATTPPLPILASRLAVTVTRHYYVLSTLFVTRQPVIVSLY</sequence>
<accession>A0A5B7KIY7</accession>
<feature type="region of interest" description="Disordered" evidence="1">
    <location>
        <begin position="1"/>
        <end position="41"/>
    </location>
</feature>
<gene>
    <name evidence="2" type="ORF">E2C01_100847</name>
</gene>
<protein>
    <submittedName>
        <fullName evidence="2">Uncharacterized protein</fullName>
    </submittedName>
</protein>
<dbReference type="Proteomes" id="UP000324222">
    <property type="component" value="Unassembled WGS sequence"/>
</dbReference>
<organism evidence="2 3">
    <name type="scientific">Portunus trituberculatus</name>
    <name type="common">Swimming crab</name>
    <name type="synonym">Neptunus trituberculatus</name>
    <dbReference type="NCBI Taxonomy" id="210409"/>
    <lineage>
        <taxon>Eukaryota</taxon>
        <taxon>Metazoa</taxon>
        <taxon>Ecdysozoa</taxon>
        <taxon>Arthropoda</taxon>
        <taxon>Crustacea</taxon>
        <taxon>Multicrustacea</taxon>
        <taxon>Malacostraca</taxon>
        <taxon>Eumalacostraca</taxon>
        <taxon>Eucarida</taxon>
        <taxon>Decapoda</taxon>
        <taxon>Pleocyemata</taxon>
        <taxon>Brachyura</taxon>
        <taxon>Eubrachyura</taxon>
        <taxon>Portunoidea</taxon>
        <taxon>Portunidae</taxon>
        <taxon>Portuninae</taxon>
        <taxon>Portunus</taxon>
    </lineage>
</organism>
<dbReference type="EMBL" id="VSRR010144525">
    <property type="protein sequence ID" value="MPD05119.1"/>
    <property type="molecule type" value="Genomic_DNA"/>
</dbReference>
<proteinExistence type="predicted"/>
<evidence type="ECO:0000313" key="3">
    <source>
        <dbReference type="Proteomes" id="UP000324222"/>
    </source>
</evidence>